<dbReference type="SUPFAM" id="SSF53335">
    <property type="entry name" value="S-adenosyl-L-methionine-dependent methyltransferases"/>
    <property type="match status" value="1"/>
</dbReference>
<comment type="caution">
    <text evidence="1">The sequence shown here is derived from an EMBL/GenBank/DDBJ whole genome shotgun (WGS) entry which is preliminary data.</text>
</comment>
<dbReference type="AlphaFoldDB" id="C0GHI5"/>
<proteinExistence type="predicted"/>
<sequence length="219" mass="25269">MDNLLFDQSLLGREWLMSFEERIVLLYLLNKINPEVSLEIGTNLGGSLAPISYYSRNVYSCDVMHDKIDKDDFGNVQFCTGDSKVTVPIIIDQLNKEDAFLQFVLIDGDHSETGVKADINNILRYQPKKPLYILIHDSFNPDVRTGIIKAEWEESPYVHHIQLDFVQGVLLQSPEFNKQMWGGFALAVLLPEKREKELNFEMKYQLVFESILEISSHRI</sequence>
<dbReference type="GO" id="GO:0016740">
    <property type="term" value="F:transferase activity"/>
    <property type="evidence" value="ECO:0007669"/>
    <property type="project" value="UniProtKB-KW"/>
</dbReference>
<protein>
    <submittedName>
        <fullName evidence="1">Glycosyltransferase (Group 1)</fullName>
    </submittedName>
</protein>
<accession>C0GHI5</accession>
<dbReference type="Proteomes" id="UP000006443">
    <property type="component" value="Unassembled WGS sequence"/>
</dbReference>
<organism evidence="1 2">
    <name type="scientific">Dethiobacter alkaliphilus AHT 1</name>
    <dbReference type="NCBI Taxonomy" id="555088"/>
    <lineage>
        <taxon>Bacteria</taxon>
        <taxon>Bacillati</taxon>
        <taxon>Bacillota</taxon>
        <taxon>Dethiobacteria</taxon>
        <taxon>Dethiobacterales</taxon>
        <taxon>Dethiobacteraceae</taxon>
        <taxon>Dethiobacter</taxon>
    </lineage>
</organism>
<evidence type="ECO:0000313" key="1">
    <source>
        <dbReference type="EMBL" id="EEG77191.1"/>
    </source>
</evidence>
<dbReference type="RefSeq" id="WP_008516968.1">
    <property type="nucleotide sequence ID" value="NZ_ACJM01000009.1"/>
</dbReference>
<dbReference type="EMBL" id="ACJM01000009">
    <property type="protein sequence ID" value="EEG77191.1"/>
    <property type="molecule type" value="Genomic_DNA"/>
</dbReference>
<keyword evidence="1" id="KW-0808">Transferase</keyword>
<name>C0GHI5_DETAL</name>
<dbReference type="InterPro" id="IPR029063">
    <property type="entry name" value="SAM-dependent_MTases_sf"/>
</dbReference>
<evidence type="ECO:0000313" key="2">
    <source>
        <dbReference type="Proteomes" id="UP000006443"/>
    </source>
</evidence>
<keyword evidence="2" id="KW-1185">Reference proteome</keyword>
<dbReference type="eggNOG" id="COG0438">
    <property type="taxonomic scope" value="Bacteria"/>
</dbReference>
<dbReference type="Gene3D" id="3.40.50.150">
    <property type="entry name" value="Vaccinia Virus protein VP39"/>
    <property type="match status" value="1"/>
</dbReference>
<gene>
    <name evidence="1" type="ORF">DealDRAFT_1944</name>
</gene>
<reference evidence="1 2" key="1">
    <citation type="submission" date="2009-02" db="EMBL/GenBank/DDBJ databases">
        <title>Sequencing of the draft genome and assembly of Dethiobacter alkaliphilus AHT 1.</title>
        <authorList>
            <consortium name="US DOE Joint Genome Institute (JGI-PGF)"/>
            <person name="Lucas S."/>
            <person name="Copeland A."/>
            <person name="Lapidus A."/>
            <person name="Glavina del Rio T."/>
            <person name="Dalin E."/>
            <person name="Tice H."/>
            <person name="Bruce D."/>
            <person name="Goodwin L."/>
            <person name="Pitluck S."/>
            <person name="Larimer F."/>
            <person name="Land M.L."/>
            <person name="Hauser L."/>
            <person name="Muyzer G."/>
        </authorList>
    </citation>
    <scope>NUCLEOTIDE SEQUENCE [LARGE SCALE GENOMIC DNA]</scope>
    <source>
        <strain evidence="1 2">AHT 1</strain>
    </source>
</reference>
<dbReference type="OrthoDB" id="176403at2"/>